<dbReference type="STRING" id="392015.SAMN05421543_11022"/>
<comment type="cofactor">
    <cofactor evidence="1">
        <name>Zn(2+)</name>
        <dbReference type="ChEBI" id="CHEBI:29105"/>
    </cofactor>
</comment>
<dbReference type="GO" id="GO:0016787">
    <property type="term" value="F:hydrolase activity"/>
    <property type="evidence" value="ECO:0007669"/>
    <property type="project" value="UniProtKB-KW"/>
</dbReference>
<evidence type="ECO:0000256" key="5">
    <source>
        <dbReference type="ARBA" id="ARBA00022833"/>
    </source>
</evidence>
<keyword evidence="8" id="KW-1185">Reference proteome</keyword>
<dbReference type="PANTHER" id="PTHR42978:SF7">
    <property type="entry name" value="METALLO-HYDROLASE RV2300C-RELATED"/>
    <property type="match status" value="1"/>
</dbReference>
<keyword evidence="4" id="KW-0378">Hydrolase</keyword>
<keyword evidence="5" id="KW-0862">Zinc</keyword>
<dbReference type="CDD" id="cd07729">
    <property type="entry name" value="AHL_lactonase_MBL-fold"/>
    <property type="match status" value="1"/>
</dbReference>
<dbReference type="SMART" id="SM00849">
    <property type="entry name" value="Lactamase_B"/>
    <property type="match status" value="1"/>
</dbReference>
<comment type="similarity">
    <text evidence="2">Belongs to the metallo-beta-lactamase superfamily.</text>
</comment>
<organism evidence="7 8">
    <name type="scientific">Alicyclobacillus macrosporangiidus</name>
    <dbReference type="NCBI Taxonomy" id="392015"/>
    <lineage>
        <taxon>Bacteria</taxon>
        <taxon>Bacillati</taxon>
        <taxon>Bacillota</taxon>
        <taxon>Bacilli</taxon>
        <taxon>Bacillales</taxon>
        <taxon>Alicyclobacillaceae</taxon>
        <taxon>Alicyclobacillus</taxon>
    </lineage>
</organism>
<dbReference type="PANTHER" id="PTHR42978">
    <property type="entry name" value="QUORUM-QUENCHING LACTONASE YTNP-RELATED-RELATED"/>
    <property type="match status" value="1"/>
</dbReference>
<evidence type="ECO:0000256" key="3">
    <source>
        <dbReference type="ARBA" id="ARBA00022723"/>
    </source>
</evidence>
<dbReference type="SUPFAM" id="SSF56281">
    <property type="entry name" value="Metallo-hydrolase/oxidoreductase"/>
    <property type="match status" value="1"/>
</dbReference>
<sequence length="277" mass="31611">MIRIHAIQTGGVWIRSRQREGFGRGTMRRVHTLLDRQWTERLPIWAWVMEHPEGLIVIDTGDTAKTAEPDYFPRWHPYFRLGVRMDVKPEEEIGPQLKGLGLSPDDVRWVILTHLHTDHAGGLHHFPKAEILVSRSEYQSARGTGGLLRGYLPHRWPDWFAPRLVDFSDGSFGPFSKSHVLTRAQDVILVPTPGHTYGHLSVIVRQDDHDVFIAGDTSYNEALMKEGKIDGVAPSDELAADTLRRIAQHCRTRPTIYLPSHDPDAQNRLATRRYVQD</sequence>
<evidence type="ECO:0000313" key="7">
    <source>
        <dbReference type="EMBL" id="SFU84510.1"/>
    </source>
</evidence>
<keyword evidence="3" id="KW-0479">Metal-binding</keyword>
<evidence type="ECO:0000256" key="1">
    <source>
        <dbReference type="ARBA" id="ARBA00001947"/>
    </source>
</evidence>
<dbReference type="Pfam" id="PF00753">
    <property type="entry name" value="Lactamase_B"/>
    <property type="match status" value="1"/>
</dbReference>
<feature type="domain" description="Metallo-beta-lactamase" evidence="6">
    <location>
        <begin position="43"/>
        <end position="261"/>
    </location>
</feature>
<dbReference type="Gene3D" id="3.60.15.10">
    <property type="entry name" value="Ribonuclease Z/Hydroxyacylglutathione hydrolase-like"/>
    <property type="match status" value="1"/>
</dbReference>
<dbReference type="RefSeq" id="WP_217647685.1">
    <property type="nucleotide sequence ID" value="NZ_FPBV01000010.1"/>
</dbReference>
<dbReference type="InterPro" id="IPR051013">
    <property type="entry name" value="MBL_superfamily_lactonases"/>
</dbReference>
<name>A0A1I7JH91_9BACL</name>
<gene>
    <name evidence="7" type="ORF">SAMN05421543_11022</name>
</gene>
<dbReference type="AlphaFoldDB" id="A0A1I7JH91"/>
<dbReference type="InterPro" id="IPR001279">
    <property type="entry name" value="Metallo-B-lactamas"/>
</dbReference>
<dbReference type="InterPro" id="IPR036866">
    <property type="entry name" value="RibonucZ/Hydroxyglut_hydro"/>
</dbReference>
<evidence type="ECO:0000256" key="2">
    <source>
        <dbReference type="ARBA" id="ARBA00007749"/>
    </source>
</evidence>
<reference evidence="8" key="1">
    <citation type="submission" date="2016-10" db="EMBL/GenBank/DDBJ databases">
        <authorList>
            <person name="Varghese N."/>
        </authorList>
    </citation>
    <scope>NUCLEOTIDE SEQUENCE [LARGE SCALE GENOMIC DNA]</scope>
    <source>
        <strain evidence="8">DSM 17980</strain>
    </source>
</reference>
<dbReference type="GO" id="GO:0046872">
    <property type="term" value="F:metal ion binding"/>
    <property type="evidence" value="ECO:0007669"/>
    <property type="project" value="UniProtKB-KW"/>
</dbReference>
<evidence type="ECO:0000259" key="6">
    <source>
        <dbReference type="SMART" id="SM00849"/>
    </source>
</evidence>
<protein>
    <submittedName>
        <fullName evidence="7">Metallo-beta-lactamase superfamily protein</fullName>
    </submittedName>
</protein>
<dbReference type="EMBL" id="FPBV01000010">
    <property type="protein sequence ID" value="SFU84510.1"/>
    <property type="molecule type" value="Genomic_DNA"/>
</dbReference>
<proteinExistence type="inferred from homology"/>
<evidence type="ECO:0000256" key="4">
    <source>
        <dbReference type="ARBA" id="ARBA00022801"/>
    </source>
</evidence>
<evidence type="ECO:0000313" key="8">
    <source>
        <dbReference type="Proteomes" id="UP000183508"/>
    </source>
</evidence>
<dbReference type="Proteomes" id="UP000183508">
    <property type="component" value="Unassembled WGS sequence"/>
</dbReference>
<accession>A0A1I7JH91</accession>